<protein>
    <submittedName>
        <fullName evidence="1">Uncharacterized protein</fullName>
    </submittedName>
</protein>
<keyword evidence="2" id="KW-1185">Reference proteome</keyword>
<sequence>ISKGFPSTFTPQQAVAETKKQVSQTHISISTGFPSTFTQQQAVAETQELVSQTHISWPIVYDFTNPFGTVISGLPDTYVWKNGHVWEIPGALPHAAQWQKAL</sequence>
<reference evidence="1 2" key="1">
    <citation type="submission" date="2016-11" db="EMBL/GenBank/DDBJ databases">
        <title>Comparative genomics of Acidibacillus ferroxidans species.</title>
        <authorList>
            <person name="Oliveira G."/>
            <person name="Nunes G."/>
            <person name="Oliveira R."/>
            <person name="Araujo F."/>
            <person name="Salim A."/>
            <person name="Scholte L."/>
            <person name="Morais D."/>
            <person name="Nancucheo I."/>
            <person name="Johnson D.B."/>
            <person name="Grail B."/>
            <person name="Bittencourt J."/>
            <person name="Valadares R."/>
        </authorList>
    </citation>
    <scope>NUCLEOTIDE SEQUENCE [LARGE SCALE GENOMIC DNA]</scope>
    <source>
        <strain evidence="1 2">Y002</strain>
    </source>
</reference>
<dbReference type="Proteomes" id="UP000245380">
    <property type="component" value="Unassembled WGS sequence"/>
</dbReference>
<comment type="caution">
    <text evidence="1">The sequence shown here is derived from an EMBL/GenBank/DDBJ whole genome shotgun (WGS) entry which is preliminary data.</text>
</comment>
<organism evidence="1 2">
    <name type="scientific">Sulfoacidibacillus thermotolerans</name>
    <name type="common">Acidibacillus sulfuroxidans</name>
    <dbReference type="NCBI Taxonomy" id="1765684"/>
    <lineage>
        <taxon>Bacteria</taxon>
        <taxon>Bacillati</taxon>
        <taxon>Bacillota</taxon>
        <taxon>Bacilli</taxon>
        <taxon>Bacillales</taxon>
        <taxon>Alicyclobacillaceae</taxon>
        <taxon>Sulfoacidibacillus</taxon>
    </lineage>
</organism>
<accession>A0A2U3D0R6</accession>
<name>A0A2U3D0R6_SULT2</name>
<gene>
    <name evidence="1" type="ORF">BM613_13530</name>
</gene>
<evidence type="ECO:0000313" key="2">
    <source>
        <dbReference type="Proteomes" id="UP000245380"/>
    </source>
</evidence>
<evidence type="ECO:0000313" key="1">
    <source>
        <dbReference type="EMBL" id="PWI54889.1"/>
    </source>
</evidence>
<dbReference type="AlphaFoldDB" id="A0A2U3D0R6"/>
<proteinExistence type="predicted"/>
<dbReference type="EMBL" id="MPDK01000044">
    <property type="protein sequence ID" value="PWI54889.1"/>
    <property type="molecule type" value="Genomic_DNA"/>
</dbReference>
<feature type="non-terminal residue" evidence="1">
    <location>
        <position position="1"/>
    </location>
</feature>